<dbReference type="InterPro" id="IPR020892">
    <property type="entry name" value="Cyclophilin-type_PPIase_CS"/>
</dbReference>
<dbReference type="Pfam" id="PF08231">
    <property type="entry name" value="SYF2"/>
    <property type="match status" value="1"/>
</dbReference>
<evidence type="ECO:0000313" key="14">
    <source>
        <dbReference type="EMBL" id="KAK2077917.1"/>
    </source>
</evidence>
<comment type="similarity">
    <text evidence="4">Belongs to the SYF2 family.</text>
</comment>
<evidence type="ECO:0000256" key="8">
    <source>
        <dbReference type="ARBA" id="ARBA00023110"/>
    </source>
</evidence>
<dbReference type="GO" id="GO:0005739">
    <property type="term" value="C:mitochondrion"/>
    <property type="evidence" value="ECO:0007669"/>
    <property type="project" value="TreeGrafter"/>
</dbReference>
<dbReference type="GO" id="GO:0016018">
    <property type="term" value="F:cyclosporin A binding"/>
    <property type="evidence" value="ECO:0007669"/>
    <property type="project" value="TreeGrafter"/>
</dbReference>
<evidence type="ECO:0000256" key="4">
    <source>
        <dbReference type="ARBA" id="ARBA00010028"/>
    </source>
</evidence>
<evidence type="ECO:0000256" key="11">
    <source>
        <dbReference type="ARBA" id="ARBA00023242"/>
    </source>
</evidence>
<dbReference type="PROSITE" id="PS00170">
    <property type="entry name" value="CSA_PPIASE_1"/>
    <property type="match status" value="1"/>
</dbReference>
<dbReference type="GO" id="GO:0006397">
    <property type="term" value="P:mRNA processing"/>
    <property type="evidence" value="ECO:0007669"/>
    <property type="project" value="UniProtKB-KW"/>
</dbReference>
<comment type="subcellular location">
    <subcellularLocation>
        <location evidence="2">Nucleus</location>
    </subcellularLocation>
</comment>
<evidence type="ECO:0000256" key="9">
    <source>
        <dbReference type="ARBA" id="ARBA00023187"/>
    </source>
</evidence>
<evidence type="ECO:0000256" key="7">
    <source>
        <dbReference type="ARBA" id="ARBA00022728"/>
    </source>
</evidence>
<keyword evidence="15" id="KW-1185">Reference proteome</keyword>
<accession>A0AAD9IKK2</accession>
<dbReference type="InterPro" id="IPR029000">
    <property type="entry name" value="Cyclophilin-like_dom_sf"/>
</dbReference>
<evidence type="ECO:0000256" key="12">
    <source>
        <dbReference type="SAM" id="MobiDB-lite"/>
    </source>
</evidence>
<reference evidence="14" key="1">
    <citation type="submission" date="2021-01" db="EMBL/GenBank/DDBJ databases">
        <authorList>
            <person name="Eckstrom K.M.E."/>
        </authorList>
    </citation>
    <scope>NUCLEOTIDE SEQUENCE</scope>
    <source>
        <strain evidence="14">UVCC 0001</strain>
    </source>
</reference>
<dbReference type="FunFam" id="2.40.100.10:FF:000013">
    <property type="entry name" value="Peptidyl-prolyl cis-trans isomerase"/>
    <property type="match status" value="1"/>
</dbReference>
<comment type="similarity">
    <text evidence="3">Belongs to the cyclophilin-type PPIase family.</text>
</comment>
<feature type="compositionally biased region" description="Low complexity" evidence="12">
    <location>
        <begin position="247"/>
        <end position="278"/>
    </location>
</feature>
<protein>
    <recommendedName>
        <fullName evidence="5">peptidylprolyl isomerase</fullName>
        <ecNumber evidence="5">5.2.1.8</ecNumber>
    </recommendedName>
</protein>
<dbReference type="PANTHER" id="PTHR11071">
    <property type="entry name" value="PEPTIDYL-PROLYL CIS-TRANS ISOMERASE"/>
    <property type="match status" value="1"/>
</dbReference>
<sequence length="516" mass="55861">MAGHADNLDNPRVFFDIEVDGEAIGRIAMTLFADVVPLTAENFRCLCTGEKGVSPKGVHLHYRGSRFHRVIPEFMCQGGDMERGDGTGGASIYGPAFKDENFALEHTEPGLLSMANAGPNTNGSQFFICTAAAPWLDGKHVVFGKVTEGMSVLRKIEGLGSRSGKVSRRVVVAECGELPSRRQLLAKIRAEKAELAALKAEPSAADPDAESLRRLQALRAGPGAARGAGAPYRTAQQELAELEAREGAPGAAKDAAEDAQASDEPASTAAEPAAAAAASEEEEEEVNLDRLPPRARKLHELKQRMQRARRANEGAVVQERKKEQAGRQRASAEAEAGASTSAKRAWFEEKQRRRGEELARLGLDAKAAHRLETAETAAALHAKRHKAPAPQGWEAFNPGALYAAYERRTEAIKPSAEEYEAAKAADPEFYRAGDSLRYGGEGRVSAEGVERMVAELNERQKKAGAFSRRRAFDPSKDVDYINPRNAHFNKKIERAFGTHAAEIKANLERGTALPPR</sequence>
<feature type="domain" description="PPIase cyclophilin-type" evidence="13">
    <location>
        <begin position="14"/>
        <end position="177"/>
    </location>
</feature>
<keyword evidence="11" id="KW-0539">Nucleus</keyword>
<feature type="region of interest" description="Disordered" evidence="12">
    <location>
        <begin position="244"/>
        <end position="353"/>
    </location>
</feature>
<proteinExistence type="inferred from homology"/>
<dbReference type="Gene3D" id="2.40.100.10">
    <property type="entry name" value="Cyclophilin-like"/>
    <property type="match status" value="1"/>
</dbReference>
<evidence type="ECO:0000313" key="15">
    <source>
        <dbReference type="Proteomes" id="UP001255856"/>
    </source>
</evidence>
<dbReference type="PRINTS" id="PR00153">
    <property type="entry name" value="CSAPPISMRASE"/>
</dbReference>
<dbReference type="Pfam" id="PF00160">
    <property type="entry name" value="Pro_isomerase"/>
    <property type="match status" value="1"/>
</dbReference>
<keyword evidence="9" id="KW-0508">mRNA splicing</keyword>
<evidence type="ECO:0000256" key="2">
    <source>
        <dbReference type="ARBA" id="ARBA00004123"/>
    </source>
</evidence>
<dbReference type="PANTHER" id="PTHR11071:SF561">
    <property type="entry name" value="PEPTIDYL-PROLYL CIS-TRANS ISOMERASE D-RELATED"/>
    <property type="match status" value="1"/>
</dbReference>
<dbReference type="EMBL" id="JASFZW010000005">
    <property type="protein sequence ID" value="KAK2077917.1"/>
    <property type="molecule type" value="Genomic_DNA"/>
</dbReference>
<keyword evidence="8" id="KW-0697">Rotamase</keyword>
<dbReference type="InterPro" id="IPR002130">
    <property type="entry name" value="Cyclophilin-type_PPIase_dom"/>
</dbReference>
<dbReference type="GO" id="GO:0008380">
    <property type="term" value="P:RNA splicing"/>
    <property type="evidence" value="ECO:0007669"/>
    <property type="project" value="UniProtKB-KW"/>
</dbReference>
<evidence type="ECO:0000256" key="5">
    <source>
        <dbReference type="ARBA" id="ARBA00013194"/>
    </source>
</evidence>
<keyword evidence="6" id="KW-0507">mRNA processing</keyword>
<keyword evidence="7" id="KW-0747">Spliceosome</keyword>
<dbReference type="GO" id="GO:0005681">
    <property type="term" value="C:spliceosomal complex"/>
    <property type="evidence" value="ECO:0007669"/>
    <property type="project" value="UniProtKB-KW"/>
</dbReference>
<dbReference type="GO" id="GO:0006457">
    <property type="term" value="P:protein folding"/>
    <property type="evidence" value="ECO:0007669"/>
    <property type="project" value="InterPro"/>
</dbReference>
<dbReference type="Proteomes" id="UP001255856">
    <property type="component" value="Unassembled WGS sequence"/>
</dbReference>
<comment type="catalytic activity">
    <reaction evidence="1">
        <text>[protein]-peptidylproline (omega=180) = [protein]-peptidylproline (omega=0)</text>
        <dbReference type="Rhea" id="RHEA:16237"/>
        <dbReference type="Rhea" id="RHEA-COMP:10747"/>
        <dbReference type="Rhea" id="RHEA-COMP:10748"/>
        <dbReference type="ChEBI" id="CHEBI:83833"/>
        <dbReference type="ChEBI" id="CHEBI:83834"/>
        <dbReference type="EC" id="5.2.1.8"/>
    </reaction>
</comment>
<dbReference type="CDD" id="cd01926">
    <property type="entry name" value="cyclophilin_ABH_like"/>
    <property type="match status" value="1"/>
</dbReference>
<gene>
    <name evidence="14" type="ORF">QBZ16_003785</name>
</gene>
<dbReference type="GO" id="GO:0003755">
    <property type="term" value="F:peptidyl-prolyl cis-trans isomerase activity"/>
    <property type="evidence" value="ECO:0007669"/>
    <property type="project" value="UniProtKB-KW"/>
</dbReference>
<dbReference type="EC" id="5.2.1.8" evidence="5"/>
<comment type="caution">
    <text evidence="14">The sequence shown here is derived from an EMBL/GenBank/DDBJ whole genome shotgun (WGS) entry which is preliminary data.</text>
</comment>
<evidence type="ECO:0000256" key="3">
    <source>
        <dbReference type="ARBA" id="ARBA00007365"/>
    </source>
</evidence>
<evidence type="ECO:0000256" key="10">
    <source>
        <dbReference type="ARBA" id="ARBA00023235"/>
    </source>
</evidence>
<feature type="compositionally biased region" description="Basic and acidic residues" evidence="12">
    <location>
        <begin position="287"/>
        <end position="303"/>
    </location>
</feature>
<evidence type="ECO:0000256" key="6">
    <source>
        <dbReference type="ARBA" id="ARBA00022664"/>
    </source>
</evidence>
<evidence type="ECO:0000256" key="1">
    <source>
        <dbReference type="ARBA" id="ARBA00000971"/>
    </source>
</evidence>
<dbReference type="InterPro" id="IPR013260">
    <property type="entry name" value="mRNA_splic_SYF2"/>
</dbReference>
<evidence type="ECO:0000259" key="13">
    <source>
        <dbReference type="PROSITE" id="PS50072"/>
    </source>
</evidence>
<keyword evidence="10" id="KW-0413">Isomerase</keyword>
<dbReference type="SUPFAM" id="SSF50891">
    <property type="entry name" value="Cyclophilin-like"/>
    <property type="match status" value="1"/>
</dbReference>
<organism evidence="14 15">
    <name type="scientific">Prototheca wickerhamii</name>
    <dbReference type="NCBI Taxonomy" id="3111"/>
    <lineage>
        <taxon>Eukaryota</taxon>
        <taxon>Viridiplantae</taxon>
        <taxon>Chlorophyta</taxon>
        <taxon>core chlorophytes</taxon>
        <taxon>Trebouxiophyceae</taxon>
        <taxon>Chlorellales</taxon>
        <taxon>Chlorellaceae</taxon>
        <taxon>Prototheca</taxon>
    </lineage>
</organism>
<feature type="compositionally biased region" description="Basic and acidic residues" evidence="12">
    <location>
        <begin position="318"/>
        <end position="332"/>
    </location>
</feature>
<name>A0AAD9IKK2_PROWI</name>
<dbReference type="PROSITE" id="PS50072">
    <property type="entry name" value="CSA_PPIASE_2"/>
    <property type="match status" value="1"/>
</dbReference>
<dbReference type="AlphaFoldDB" id="A0AAD9IKK2"/>